<protein>
    <submittedName>
        <fullName evidence="9">Cytochrome c-552</fullName>
    </submittedName>
</protein>
<evidence type="ECO:0000256" key="1">
    <source>
        <dbReference type="ARBA" id="ARBA00022448"/>
    </source>
</evidence>
<dbReference type="PANTHER" id="PTHR33751:SF9">
    <property type="entry name" value="CYTOCHROME C4"/>
    <property type="match status" value="1"/>
</dbReference>
<evidence type="ECO:0000256" key="2">
    <source>
        <dbReference type="ARBA" id="ARBA00022617"/>
    </source>
</evidence>
<dbReference type="SUPFAM" id="SSF46626">
    <property type="entry name" value="Cytochrome c"/>
    <property type="match status" value="1"/>
</dbReference>
<dbReference type="RefSeq" id="WP_102524991.1">
    <property type="nucleotide sequence ID" value="NZ_LT960612.1"/>
</dbReference>
<dbReference type="InterPro" id="IPR050597">
    <property type="entry name" value="Cytochrome_c_Oxidase_Subunit"/>
</dbReference>
<keyword evidence="2 6" id="KW-0349">Heme</keyword>
<proteinExistence type="predicted"/>
<evidence type="ECO:0000259" key="8">
    <source>
        <dbReference type="PROSITE" id="PS51007"/>
    </source>
</evidence>
<evidence type="ECO:0000256" key="4">
    <source>
        <dbReference type="ARBA" id="ARBA00022982"/>
    </source>
</evidence>
<evidence type="ECO:0000256" key="3">
    <source>
        <dbReference type="ARBA" id="ARBA00022723"/>
    </source>
</evidence>
<keyword evidence="7" id="KW-0732">Signal</keyword>
<sequence length="102" mass="10732">MNKNLWVLAVSALSVFGASSVLAADVAAGKAKTMTCVACHGANGVSMVDLYPNLAGQKAAYLVKQMKAFKDGDRKDPTMGAMVMPLSPQDMENIAAYYASLK</sequence>
<feature type="chain" id="PRO_5014835039" evidence="7">
    <location>
        <begin position="24"/>
        <end position="102"/>
    </location>
</feature>
<dbReference type="GO" id="GO:0009055">
    <property type="term" value="F:electron transfer activity"/>
    <property type="evidence" value="ECO:0007669"/>
    <property type="project" value="InterPro"/>
</dbReference>
<evidence type="ECO:0000256" key="6">
    <source>
        <dbReference type="PROSITE-ProRule" id="PRU00433"/>
    </source>
</evidence>
<dbReference type="PROSITE" id="PS51007">
    <property type="entry name" value="CYTC"/>
    <property type="match status" value="1"/>
</dbReference>
<dbReference type="KEGG" id="vta:B1227"/>
<dbReference type="Pfam" id="PF00034">
    <property type="entry name" value="Cytochrom_C"/>
    <property type="match status" value="1"/>
</dbReference>
<evidence type="ECO:0000313" key="9">
    <source>
        <dbReference type="EMBL" id="SON52838.1"/>
    </source>
</evidence>
<evidence type="ECO:0000256" key="5">
    <source>
        <dbReference type="ARBA" id="ARBA00023004"/>
    </source>
</evidence>
<dbReference type="PANTHER" id="PTHR33751">
    <property type="entry name" value="CBB3-TYPE CYTOCHROME C OXIDASE SUBUNIT FIXP"/>
    <property type="match status" value="1"/>
</dbReference>
<dbReference type="Gene3D" id="1.10.760.10">
    <property type="entry name" value="Cytochrome c-like domain"/>
    <property type="match status" value="1"/>
</dbReference>
<feature type="signal peptide" evidence="7">
    <location>
        <begin position="1"/>
        <end position="23"/>
    </location>
</feature>
<keyword evidence="4" id="KW-0249">Electron transport</keyword>
<dbReference type="EMBL" id="LT960612">
    <property type="protein sequence ID" value="SON52838.1"/>
    <property type="molecule type" value="Genomic_DNA"/>
</dbReference>
<dbReference type="GO" id="GO:0046872">
    <property type="term" value="F:metal ion binding"/>
    <property type="evidence" value="ECO:0007669"/>
    <property type="project" value="UniProtKB-KW"/>
</dbReference>
<reference evidence="9 10" key="1">
    <citation type="submission" date="2017-10" db="EMBL/GenBank/DDBJ databases">
        <authorList>
            <person name="Banno H."/>
            <person name="Chua N.-H."/>
        </authorList>
    </citation>
    <scope>NUCLEOTIDE SEQUENCE [LARGE SCALE GENOMIC DNA]</scope>
    <source>
        <strain evidence="9">Vibrio tapetis CECT4600</strain>
    </source>
</reference>
<accession>A0A2N8ZLR2</accession>
<keyword evidence="1" id="KW-0813">Transport</keyword>
<organism evidence="9 10">
    <name type="scientific">Vibrio tapetis subsp. tapetis</name>
    <dbReference type="NCBI Taxonomy" id="1671868"/>
    <lineage>
        <taxon>Bacteria</taxon>
        <taxon>Pseudomonadati</taxon>
        <taxon>Pseudomonadota</taxon>
        <taxon>Gammaproteobacteria</taxon>
        <taxon>Vibrionales</taxon>
        <taxon>Vibrionaceae</taxon>
        <taxon>Vibrio</taxon>
    </lineage>
</organism>
<evidence type="ECO:0000313" key="10">
    <source>
        <dbReference type="Proteomes" id="UP000235828"/>
    </source>
</evidence>
<keyword evidence="3 6" id="KW-0479">Metal-binding</keyword>
<dbReference type="Proteomes" id="UP000235828">
    <property type="component" value="Chromosome B"/>
</dbReference>
<dbReference type="OrthoDB" id="9796421at2"/>
<keyword evidence="10" id="KW-1185">Reference proteome</keyword>
<keyword evidence="5 6" id="KW-0408">Iron</keyword>
<gene>
    <name evidence="9" type="ORF">VTAP4600_B1227</name>
</gene>
<dbReference type="InterPro" id="IPR036909">
    <property type="entry name" value="Cyt_c-like_dom_sf"/>
</dbReference>
<name>A0A2N8ZLR2_9VIBR</name>
<dbReference type="GO" id="GO:0020037">
    <property type="term" value="F:heme binding"/>
    <property type="evidence" value="ECO:0007669"/>
    <property type="project" value="InterPro"/>
</dbReference>
<dbReference type="InterPro" id="IPR009056">
    <property type="entry name" value="Cyt_c-like_dom"/>
</dbReference>
<dbReference type="AlphaFoldDB" id="A0A2N8ZLR2"/>
<feature type="domain" description="Cytochrome c" evidence="8">
    <location>
        <begin position="24"/>
        <end position="102"/>
    </location>
</feature>
<evidence type="ECO:0000256" key="7">
    <source>
        <dbReference type="SAM" id="SignalP"/>
    </source>
</evidence>